<dbReference type="eggNOG" id="COG2169">
    <property type="taxonomic scope" value="Bacteria"/>
</dbReference>
<evidence type="ECO:0000313" key="2">
    <source>
        <dbReference type="EMBL" id="KRL83465.1"/>
    </source>
</evidence>
<protein>
    <submittedName>
        <fullName evidence="2">DNA-entry nuclease</fullName>
    </submittedName>
</protein>
<comment type="caution">
    <text evidence="2">The sequence shown here is derived from an EMBL/GenBank/DDBJ whole genome shotgun (WGS) entry which is preliminary data.</text>
</comment>
<dbReference type="STRING" id="1423724.FC32_GL000719"/>
<dbReference type="SMART" id="SM00892">
    <property type="entry name" value="Endonuclease_NS"/>
    <property type="match status" value="1"/>
</dbReference>
<dbReference type="InterPro" id="IPR044929">
    <property type="entry name" value="DNA/RNA_non-sp_Endonuclease_sf"/>
</dbReference>
<proteinExistence type="predicted"/>
<dbReference type="EMBL" id="AZFT01000053">
    <property type="protein sequence ID" value="KRL83465.1"/>
    <property type="molecule type" value="Genomic_DNA"/>
</dbReference>
<reference evidence="2 3" key="1">
    <citation type="journal article" date="2015" name="Genome Announc.">
        <title>Expanding the biotechnology potential of lactobacilli through comparative genomics of 213 strains and associated genera.</title>
        <authorList>
            <person name="Sun Z."/>
            <person name="Harris H.M."/>
            <person name="McCann A."/>
            <person name="Guo C."/>
            <person name="Argimon S."/>
            <person name="Zhang W."/>
            <person name="Yang X."/>
            <person name="Jeffery I.B."/>
            <person name="Cooney J.C."/>
            <person name="Kagawa T.F."/>
            <person name="Liu W."/>
            <person name="Song Y."/>
            <person name="Salvetti E."/>
            <person name="Wrobel A."/>
            <person name="Rasinkangas P."/>
            <person name="Parkhill J."/>
            <person name="Rea M.C."/>
            <person name="O'Sullivan O."/>
            <person name="Ritari J."/>
            <person name="Douillard F.P."/>
            <person name="Paul Ross R."/>
            <person name="Yang R."/>
            <person name="Briner A.E."/>
            <person name="Felis G.E."/>
            <person name="de Vos W.M."/>
            <person name="Barrangou R."/>
            <person name="Klaenhammer T.R."/>
            <person name="Caufield P.W."/>
            <person name="Cui Y."/>
            <person name="Zhang H."/>
            <person name="O'Toole P.W."/>
        </authorList>
    </citation>
    <scope>NUCLEOTIDE SEQUENCE [LARGE SCALE GENOMIC DNA]</scope>
    <source>
        <strain evidence="2 3">DSM 16634</strain>
    </source>
</reference>
<dbReference type="GO" id="GO:0003676">
    <property type="term" value="F:nucleic acid binding"/>
    <property type="evidence" value="ECO:0007669"/>
    <property type="project" value="InterPro"/>
</dbReference>
<evidence type="ECO:0000259" key="1">
    <source>
        <dbReference type="SMART" id="SM00892"/>
    </source>
</evidence>
<evidence type="ECO:0000313" key="3">
    <source>
        <dbReference type="Proteomes" id="UP000051324"/>
    </source>
</evidence>
<sequence length="295" mass="32391">MINKAEKTNGFICWSFFEGKMMKFKKLLTGLVASLLLVSVTAPSALATSANNVQARTYRYYSSSTGKLKKSTPDQELARSVLSDDVVKQLGGSQNIKWNGSGAFIINNNKTNLKAKVSSAPYATNQVDSLKRPTVANALLNRTTRQYKSRTQTNNGSTSWRPQGFRQLTNLSGAYNHAYDRGHLLGYALVGNIRGFDASESNPKNIATQTAWANQANASYSTGQNYFESQVRKALDKNKTVRYRVTDLYSGNNLVPSGAHIEAKSSDGTLEYNVFVPNVQKGIKINYATGQATKE</sequence>
<feature type="domain" description="DNA/RNA non-specific endonuclease/pyrophosphatase/phosphodiesterase" evidence="1">
    <location>
        <begin position="118"/>
        <end position="294"/>
    </location>
</feature>
<dbReference type="Proteomes" id="UP000051324">
    <property type="component" value="Unassembled WGS sequence"/>
</dbReference>
<dbReference type="AlphaFoldDB" id="A0A0R1TQJ4"/>
<dbReference type="GO" id="GO:0046872">
    <property type="term" value="F:metal ion binding"/>
    <property type="evidence" value="ECO:0007669"/>
    <property type="project" value="InterPro"/>
</dbReference>
<dbReference type="PATRIC" id="fig|1423724.4.peg.758"/>
<accession>A0A0R1TQJ4</accession>
<dbReference type="InterPro" id="IPR001604">
    <property type="entry name" value="Endo_G_ENPP1-like_dom"/>
</dbReference>
<organism evidence="2 3">
    <name type="scientific">Ligilactobacillus apodemi DSM 16634 = JCM 16172</name>
    <dbReference type="NCBI Taxonomy" id="1423724"/>
    <lineage>
        <taxon>Bacteria</taxon>
        <taxon>Bacillati</taxon>
        <taxon>Bacillota</taxon>
        <taxon>Bacilli</taxon>
        <taxon>Lactobacillales</taxon>
        <taxon>Lactobacillaceae</taxon>
        <taxon>Ligilactobacillus</taxon>
    </lineage>
</organism>
<gene>
    <name evidence="2" type="ORF">FC32_GL000719</name>
</gene>
<keyword evidence="3" id="KW-1185">Reference proteome</keyword>
<dbReference type="Pfam" id="PF01223">
    <property type="entry name" value="Endonuclease_NS"/>
    <property type="match status" value="1"/>
</dbReference>
<dbReference type="Gene3D" id="3.40.570.10">
    <property type="entry name" value="Extracellular Endonuclease, subunit A"/>
    <property type="match status" value="1"/>
</dbReference>
<name>A0A0R1TQJ4_9LACO</name>
<dbReference type="GO" id="GO:0016787">
    <property type="term" value="F:hydrolase activity"/>
    <property type="evidence" value="ECO:0007669"/>
    <property type="project" value="InterPro"/>
</dbReference>